<dbReference type="Proteomes" id="UP000180166">
    <property type="component" value="Chromosome"/>
</dbReference>
<dbReference type="KEGG" id="nsr:NS506_02534"/>
<dbReference type="AlphaFoldDB" id="A0ABC8AR75"/>
<accession>A0ABC8AR75</accession>
<feature type="chain" id="PRO_5044868386" evidence="1">
    <location>
        <begin position="38"/>
        <end position="101"/>
    </location>
</feature>
<proteinExistence type="predicted"/>
<evidence type="ECO:0000256" key="1">
    <source>
        <dbReference type="SAM" id="SignalP"/>
    </source>
</evidence>
<reference evidence="2 3" key="1">
    <citation type="submission" date="2016-10" db="EMBL/GenBank/DDBJ databases">
        <title>Genome sequence of Nocardia seriolae strain EM150506, isolated from Anguila japonica.</title>
        <authorList>
            <person name="Han H.-J."/>
        </authorList>
    </citation>
    <scope>NUCLEOTIDE SEQUENCE [LARGE SCALE GENOMIC DNA]</scope>
    <source>
        <strain evidence="2 3">EM150506</strain>
    </source>
</reference>
<gene>
    <name evidence="2" type="ORF">NS506_02534</name>
</gene>
<name>A0ABC8AR75_9NOCA</name>
<organism evidence="2 3">
    <name type="scientific">Nocardia seriolae</name>
    <dbReference type="NCBI Taxonomy" id="37332"/>
    <lineage>
        <taxon>Bacteria</taxon>
        <taxon>Bacillati</taxon>
        <taxon>Actinomycetota</taxon>
        <taxon>Actinomycetes</taxon>
        <taxon>Mycobacteriales</taxon>
        <taxon>Nocardiaceae</taxon>
        <taxon>Nocardia</taxon>
    </lineage>
</organism>
<sequence length="101" mass="9403">MAAHNPLLTKVVQMKIALGTVGLIAAGLFLSAPNASADVQLQPIDIGVTGSGAGVTGSGTGSGTGTCGGGPTAGISFGSVGVGSSVGGPYLDFGSVCVPLG</sequence>
<evidence type="ECO:0000313" key="3">
    <source>
        <dbReference type="Proteomes" id="UP000180166"/>
    </source>
</evidence>
<keyword evidence="1" id="KW-0732">Signal</keyword>
<protein>
    <submittedName>
        <fullName evidence="2">Uncharacterized protein</fullName>
    </submittedName>
</protein>
<evidence type="ECO:0000313" key="2">
    <source>
        <dbReference type="EMBL" id="APA96598.1"/>
    </source>
</evidence>
<feature type="signal peptide" evidence="1">
    <location>
        <begin position="1"/>
        <end position="37"/>
    </location>
</feature>
<dbReference type="EMBL" id="CP017839">
    <property type="protein sequence ID" value="APA96598.1"/>
    <property type="molecule type" value="Genomic_DNA"/>
</dbReference>